<reference evidence="8 9" key="1">
    <citation type="submission" date="2012-02" db="EMBL/GenBank/DDBJ databases">
        <title>Complete sequence of chromosome of Singulisphaera acidiphila DSM 18658.</title>
        <authorList>
            <consortium name="US DOE Joint Genome Institute (JGI-PGF)"/>
            <person name="Lucas S."/>
            <person name="Copeland A."/>
            <person name="Lapidus A."/>
            <person name="Glavina del Rio T."/>
            <person name="Dalin E."/>
            <person name="Tice H."/>
            <person name="Bruce D."/>
            <person name="Goodwin L."/>
            <person name="Pitluck S."/>
            <person name="Peters L."/>
            <person name="Ovchinnikova G."/>
            <person name="Chertkov O."/>
            <person name="Kyrpides N."/>
            <person name="Mavromatis K."/>
            <person name="Ivanova N."/>
            <person name="Brettin T."/>
            <person name="Detter J.C."/>
            <person name="Han C."/>
            <person name="Larimer F."/>
            <person name="Land M."/>
            <person name="Hauser L."/>
            <person name="Markowitz V."/>
            <person name="Cheng J.-F."/>
            <person name="Hugenholtz P."/>
            <person name="Woyke T."/>
            <person name="Wu D."/>
            <person name="Tindall B."/>
            <person name="Pomrenke H."/>
            <person name="Brambilla E."/>
            <person name="Klenk H.-P."/>
            <person name="Eisen J.A."/>
        </authorList>
    </citation>
    <scope>NUCLEOTIDE SEQUENCE [LARGE SCALE GENOMIC DNA]</scope>
    <source>
        <strain evidence="9">ATCC BAA-1392 / DSM 18658 / VKM B-2454 / MOB10</strain>
    </source>
</reference>
<keyword evidence="5" id="KW-0804">Transcription</keyword>
<evidence type="ECO:0000256" key="5">
    <source>
        <dbReference type="ARBA" id="ARBA00023163"/>
    </source>
</evidence>
<evidence type="ECO:0000256" key="2">
    <source>
        <dbReference type="ARBA" id="ARBA00023015"/>
    </source>
</evidence>
<name>L0DLS1_SINAD</name>
<dbReference type="SUPFAM" id="SSF88946">
    <property type="entry name" value="Sigma2 domain of RNA polymerase sigma factors"/>
    <property type="match status" value="1"/>
</dbReference>
<dbReference type="HOGENOM" id="CLU_047691_3_0_0"/>
<dbReference type="Gene3D" id="1.10.10.10">
    <property type="entry name" value="Winged helix-like DNA-binding domain superfamily/Winged helix DNA-binding domain"/>
    <property type="match status" value="1"/>
</dbReference>
<dbReference type="InterPro" id="IPR039425">
    <property type="entry name" value="RNA_pol_sigma-70-like"/>
</dbReference>
<dbReference type="SUPFAM" id="SSF88659">
    <property type="entry name" value="Sigma3 and sigma4 domains of RNA polymerase sigma factors"/>
    <property type="match status" value="1"/>
</dbReference>
<sequence>MTETKPSPTPDAPADIPVDWGATLAEHDRRLRIAVSSRLGERQAVEEVMQEVALAAVAQHAPLTESSKVGAWLRQIAIRQCLLYRRRRGRQFKLLDRFVRRGGGSAEEGASPDPLHWLIDIERDQNVRDALASLPSRDVEILLLKYTEDWSYRQLAEHLGIAESALETRLHRARRRLRELLARRDGKEGPG</sequence>
<feature type="domain" description="RNA polymerase sigma factor 70 region 4 type 2" evidence="7">
    <location>
        <begin position="125"/>
        <end position="177"/>
    </location>
</feature>
<dbReference type="InterPro" id="IPR014284">
    <property type="entry name" value="RNA_pol_sigma-70_dom"/>
</dbReference>
<dbReference type="Proteomes" id="UP000010798">
    <property type="component" value="Chromosome"/>
</dbReference>
<evidence type="ECO:0000256" key="1">
    <source>
        <dbReference type="ARBA" id="ARBA00010641"/>
    </source>
</evidence>
<dbReference type="STRING" id="886293.Sinac_6092"/>
<dbReference type="GO" id="GO:0003677">
    <property type="term" value="F:DNA binding"/>
    <property type="evidence" value="ECO:0007669"/>
    <property type="project" value="UniProtKB-KW"/>
</dbReference>
<accession>L0DLS1</accession>
<dbReference type="InterPro" id="IPR013324">
    <property type="entry name" value="RNA_pol_sigma_r3/r4-like"/>
</dbReference>
<dbReference type="eggNOG" id="COG1595">
    <property type="taxonomic scope" value="Bacteria"/>
</dbReference>
<dbReference type="RefSeq" id="WP_015249287.1">
    <property type="nucleotide sequence ID" value="NC_019892.1"/>
</dbReference>
<dbReference type="InterPro" id="IPR013325">
    <property type="entry name" value="RNA_pol_sigma_r2"/>
</dbReference>
<dbReference type="GO" id="GO:0016987">
    <property type="term" value="F:sigma factor activity"/>
    <property type="evidence" value="ECO:0007669"/>
    <property type="project" value="UniProtKB-KW"/>
</dbReference>
<dbReference type="Pfam" id="PF04542">
    <property type="entry name" value="Sigma70_r2"/>
    <property type="match status" value="1"/>
</dbReference>
<dbReference type="KEGG" id="saci:Sinac_6092"/>
<dbReference type="PANTHER" id="PTHR43133">
    <property type="entry name" value="RNA POLYMERASE ECF-TYPE SIGMA FACTO"/>
    <property type="match status" value="1"/>
</dbReference>
<evidence type="ECO:0000256" key="3">
    <source>
        <dbReference type="ARBA" id="ARBA00023082"/>
    </source>
</evidence>
<evidence type="ECO:0000259" key="7">
    <source>
        <dbReference type="Pfam" id="PF08281"/>
    </source>
</evidence>
<organism evidence="8 9">
    <name type="scientific">Singulisphaera acidiphila (strain ATCC BAA-1392 / DSM 18658 / VKM B-2454 / MOB10)</name>
    <dbReference type="NCBI Taxonomy" id="886293"/>
    <lineage>
        <taxon>Bacteria</taxon>
        <taxon>Pseudomonadati</taxon>
        <taxon>Planctomycetota</taxon>
        <taxon>Planctomycetia</taxon>
        <taxon>Isosphaerales</taxon>
        <taxon>Isosphaeraceae</taxon>
        <taxon>Singulisphaera</taxon>
    </lineage>
</organism>
<evidence type="ECO:0000313" key="9">
    <source>
        <dbReference type="Proteomes" id="UP000010798"/>
    </source>
</evidence>
<dbReference type="Gene3D" id="1.10.1740.10">
    <property type="match status" value="1"/>
</dbReference>
<dbReference type="InterPro" id="IPR013249">
    <property type="entry name" value="RNA_pol_sigma70_r4_t2"/>
</dbReference>
<protein>
    <submittedName>
        <fullName evidence="8">RNA polymerase sigma factor, sigma-70 family</fullName>
    </submittedName>
</protein>
<feature type="domain" description="RNA polymerase sigma-70 region 2" evidence="6">
    <location>
        <begin position="27"/>
        <end position="90"/>
    </location>
</feature>
<keyword evidence="2" id="KW-0805">Transcription regulation</keyword>
<evidence type="ECO:0000256" key="4">
    <source>
        <dbReference type="ARBA" id="ARBA00023125"/>
    </source>
</evidence>
<gene>
    <name evidence="8" type="ordered locus">Sinac_6092</name>
</gene>
<evidence type="ECO:0000313" key="8">
    <source>
        <dbReference type="EMBL" id="AGA30197.1"/>
    </source>
</evidence>
<dbReference type="AlphaFoldDB" id="L0DLS1"/>
<keyword evidence="4" id="KW-0238">DNA-binding</keyword>
<dbReference type="GO" id="GO:0006352">
    <property type="term" value="P:DNA-templated transcription initiation"/>
    <property type="evidence" value="ECO:0007669"/>
    <property type="project" value="InterPro"/>
</dbReference>
<evidence type="ECO:0000259" key="6">
    <source>
        <dbReference type="Pfam" id="PF04542"/>
    </source>
</evidence>
<keyword evidence="9" id="KW-1185">Reference proteome</keyword>
<proteinExistence type="inferred from homology"/>
<dbReference type="InterPro" id="IPR036388">
    <property type="entry name" value="WH-like_DNA-bd_sf"/>
</dbReference>
<dbReference type="OrthoDB" id="273655at2"/>
<dbReference type="InterPro" id="IPR007627">
    <property type="entry name" value="RNA_pol_sigma70_r2"/>
</dbReference>
<dbReference type="NCBIfam" id="TIGR02937">
    <property type="entry name" value="sigma70-ECF"/>
    <property type="match status" value="1"/>
</dbReference>
<keyword evidence="3" id="KW-0731">Sigma factor</keyword>
<dbReference type="PANTHER" id="PTHR43133:SF8">
    <property type="entry name" value="RNA POLYMERASE SIGMA FACTOR HI_1459-RELATED"/>
    <property type="match status" value="1"/>
</dbReference>
<comment type="similarity">
    <text evidence="1">Belongs to the sigma-70 factor family. ECF subfamily.</text>
</comment>
<dbReference type="Pfam" id="PF08281">
    <property type="entry name" value="Sigma70_r4_2"/>
    <property type="match status" value="1"/>
</dbReference>
<dbReference type="EMBL" id="CP003364">
    <property type="protein sequence ID" value="AGA30197.1"/>
    <property type="molecule type" value="Genomic_DNA"/>
</dbReference>